<dbReference type="VEuPathDB" id="MicrosporidiaDB:AAJ76_700079310"/>
<gene>
    <name evidence="2" type="ORF">AAJ76_700079310</name>
</gene>
<dbReference type="SUPFAM" id="SSF48065">
    <property type="entry name" value="DBL homology domain (DH-domain)"/>
    <property type="match status" value="1"/>
</dbReference>
<dbReference type="AlphaFoldDB" id="A0A0F9WHJ6"/>
<reference evidence="2 3" key="1">
    <citation type="journal article" date="2015" name="Environ. Microbiol.">
        <title>Genome analyses suggest the presence of polyploidy and recent human-driven expansions in eight global populations of the honeybee pathogen Nosema ceranae.</title>
        <authorList>
            <person name="Pelin A."/>
            <person name="Selman M."/>
            <person name="Aris-Brosou S."/>
            <person name="Farinelli L."/>
            <person name="Corradi N."/>
        </authorList>
    </citation>
    <scope>NUCLEOTIDE SEQUENCE [LARGE SCALE GENOMIC DNA]</scope>
    <source>
        <strain evidence="2 3">PA08 1199</strain>
    </source>
</reference>
<sequence>MSDNYVQTDILDYIDILKYKYTPSRTFITYIENFGSLCVSISVQKDYLYAFCRSILGLKEFKYFNDDSSEKSILLRAVYEYFQLFVKNWDIQINTKPRFFDTLLSFVSFNLYSIGTSITSNSLSSLVQVNILSNIHNFKIEVLRNRFIELNYFYAEEIENFILRDFLDIEIKSTKKEVINHFNEIIVTSEDLGKTQIEYEDLENGPEIIIKEFIYSEIEVLQIVNKTYYDEILKFKDRLPAFKYNEYFKDIEDFFNLSKLLVKSLVRAFYQYKYPSVSHTLADIFITEKSTSDKSHKIKFVNEEKDIVEKFTRILVDNGDYFDFYRNIVSGHKNILKNCNIKGANLINLSDTYNIILQRLTKFDLLFSRILKYTDPKSHGYDLLKTFKLKLKKFVVFLDDLLDEQCKKERTWDLCIKHQLIDVKGNFIDEITSNGLMFILLADYILIVENDKLIDFLNVKNLDVHENGKKSFFIITNKKINIDLHYHFELENYKMYVIKCICLSKGIRDRFVLNVRQSRKKYSTNQQVIVKTIVKNLETYSIPFLYKKDEEWILMKYKFIMEEVLNANENNEIVNMNELD</sequence>
<organism evidence="2 3">
    <name type="scientific">Vairimorpha ceranae</name>
    <dbReference type="NCBI Taxonomy" id="40302"/>
    <lineage>
        <taxon>Eukaryota</taxon>
        <taxon>Fungi</taxon>
        <taxon>Fungi incertae sedis</taxon>
        <taxon>Microsporidia</taxon>
        <taxon>Nosematidae</taxon>
        <taxon>Vairimorpha</taxon>
    </lineage>
</organism>
<feature type="domain" description="DH" evidence="1">
    <location>
        <begin position="205"/>
        <end position="401"/>
    </location>
</feature>
<evidence type="ECO:0000313" key="2">
    <source>
        <dbReference type="EMBL" id="KKO76090.1"/>
    </source>
</evidence>
<dbReference type="RefSeq" id="XP_024331832.1">
    <property type="nucleotide sequence ID" value="XM_024476309.1"/>
</dbReference>
<dbReference type="OrthoDB" id="2191078at2759"/>
<dbReference type="Proteomes" id="UP000034350">
    <property type="component" value="Unassembled WGS sequence"/>
</dbReference>
<evidence type="ECO:0000313" key="3">
    <source>
        <dbReference type="Proteomes" id="UP000034350"/>
    </source>
</evidence>
<keyword evidence="3" id="KW-1185">Reference proteome</keyword>
<evidence type="ECO:0000259" key="1">
    <source>
        <dbReference type="PROSITE" id="PS50010"/>
    </source>
</evidence>
<accession>A0A0F9WHJ6</accession>
<dbReference type="VEuPathDB" id="MicrosporidiaDB:G9O61_00g005540"/>
<comment type="caution">
    <text evidence="2">The sequence shown here is derived from an EMBL/GenBank/DDBJ whole genome shotgun (WGS) entry which is preliminary data.</text>
</comment>
<dbReference type="InterPro" id="IPR035899">
    <property type="entry name" value="DBL_dom_sf"/>
</dbReference>
<dbReference type="InterPro" id="IPR000219">
    <property type="entry name" value="DH_dom"/>
</dbReference>
<dbReference type="VEuPathDB" id="MicrosporidiaDB:NCER_100183"/>
<dbReference type="EMBL" id="JPQZ01000007">
    <property type="protein sequence ID" value="KKO76090.1"/>
    <property type="molecule type" value="Genomic_DNA"/>
</dbReference>
<proteinExistence type="predicted"/>
<dbReference type="GeneID" id="36321262"/>
<protein>
    <recommendedName>
        <fullName evidence="1">DH domain-containing protein</fullName>
    </recommendedName>
</protein>
<name>A0A0F9WHJ6_9MICR</name>
<dbReference type="GO" id="GO:0005085">
    <property type="term" value="F:guanyl-nucleotide exchange factor activity"/>
    <property type="evidence" value="ECO:0007669"/>
    <property type="project" value="InterPro"/>
</dbReference>
<dbReference type="Pfam" id="PF00621">
    <property type="entry name" value="RhoGEF"/>
    <property type="match status" value="1"/>
</dbReference>
<dbReference type="Gene3D" id="1.20.900.10">
    <property type="entry name" value="Dbl homology (DH) domain"/>
    <property type="match status" value="1"/>
</dbReference>
<dbReference type="PROSITE" id="PS50010">
    <property type="entry name" value="DH_2"/>
    <property type="match status" value="1"/>
</dbReference>